<feature type="signal peptide" evidence="1">
    <location>
        <begin position="1"/>
        <end position="20"/>
    </location>
</feature>
<organism evidence="2 3">
    <name type="scientific">Streptomyces albidochromogenes</name>
    <dbReference type="NCBI Taxonomy" id="329524"/>
    <lineage>
        <taxon>Bacteria</taxon>
        <taxon>Bacillati</taxon>
        <taxon>Actinomycetota</taxon>
        <taxon>Actinomycetes</taxon>
        <taxon>Kitasatosporales</taxon>
        <taxon>Streptomycetaceae</taxon>
        <taxon>Streptomyces</taxon>
    </lineage>
</organism>
<comment type="caution">
    <text evidence="2">The sequence shown here is derived from an EMBL/GenBank/DDBJ whole genome shotgun (WGS) entry which is preliminary data.</text>
</comment>
<accession>A0ABW6FDW4</accession>
<name>A0ABW6FDW4_9ACTN</name>
<gene>
    <name evidence="2" type="ORF">ACFWJN_02460</name>
</gene>
<dbReference type="RefSeq" id="WP_386707756.1">
    <property type="nucleotide sequence ID" value="NZ_JBHXIJ010000007.1"/>
</dbReference>
<proteinExistence type="predicted"/>
<sequence>MRIRATVAAVSGALALSALAVPAAQADHAPRPTGLAAALAAAPDVKAAEGDTKITKAVVNGGKSLAVGTTAVKTVTAEVTATDPEGIYEIHAALWNGAGSDFENAKGFIGANSQTGTCTEVDATTTKCKYTFEVDPLLLANDIAGTWKLWSVGIGADGDSVTNATAATFKILRAGKLTVDASPEPVRKGKTVTVKGKLSRANWDELKYAGYSGQKVKLQFRKKTSTTYTTVKTVTSNSTGNLSATTTATVDGYFRYTFEGTSTTAAVTAAGDYIDVR</sequence>
<dbReference type="EMBL" id="JBHXIJ010000007">
    <property type="protein sequence ID" value="MFD5097838.1"/>
    <property type="molecule type" value="Genomic_DNA"/>
</dbReference>
<dbReference type="Proteomes" id="UP001598448">
    <property type="component" value="Unassembled WGS sequence"/>
</dbReference>
<evidence type="ECO:0000313" key="2">
    <source>
        <dbReference type="EMBL" id="MFD5097838.1"/>
    </source>
</evidence>
<keyword evidence="3" id="KW-1185">Reference proteome</keyword>
<protein>
    <submittedName>
        <fullName evidence="2">Calcium-binding protein</fullName>
    </submittedName>
</protein>
<reference evidence="2 3" key="1">
    <citation type="submission" date="2024-09" db="EMBL/GenBank/DDBJ databases">
        <title>The Natural Products Discovery Center: Release of the First 8490 Sequenced Strains for Exploring Actinobacteria Biosynthetic Diversity.</title>
        <authorList>
            <person name="Kalkreuter E."/>
            <person name="Kautsar S.A."/>
            <person name="Yang D."/>
            <person name="Bader C.D."/>
            <person name="Teijaro C.N."/>
            <person name="Fluegel L."/>
            <person name="Davis C.M."/>
            <person name="Simpson J.R."/>
            <person name="Lauterbach L."/>
            <person name="Steele A.D."/>
            <person name="Gui C."/>
            <person name="Meng S."/>
            <person name="Li G."/>
            <person name="Viehrig K."/>
            <person name="Ye F."/>
            <person name="Su P."/>
            <person name="Kiefer A.F."/>
            <person name="Nichols A."/>
            <person name="Cepeda A.J."/>
            <person name="Yan W."/>
            <person name="Fan B."/>
            <person name="Jiang Y."/>
            <person name="Adhikari A."/>
            <person name="Zheng C.-J."/>
            <person name="Schuster L."/>
            <person name="Cowan T.M."/>
            <person name="Smanski M.J."/>
            <person name="Chevrette M.G."/>
            <person name="De Carvalho L.P.S."/>
            <person name="Shen B."/>
        </authorList>
    </citation>
    <scope>NUCLEOTIDE SEQUENCE [LARGE SCALE GENOMIC DNA]</scope>
    <source>
        <strain evidence="2 3">NPDC058348</strain>
    </source>
</reference>
<evidence type="ECO:0000256" key="1">
    <source>
        <dbReference type="SAM" id="SignalP"/>
    </source>
</evidence>
<feature type="chain" id="PRO_5045065351" evidence="1">
    <location>
        <begin position="21"/>
        <end position="277"/>
    </location>
</feature>
<evidence type="ECO:0000313" key="3">
    <source>
        <dbReference type="Proteomes" id="UP001598448"/>
    </source>
</evidence>
<keyword evidence="1" id="KW-0732">Signal</keyword>